<keyword evidence="2" id="KW-1185">Reference proteome</keyword>
<gene>
    <name evidence="1" type="ORF">NW766_006425</name>
</gene>
<dbReference type="InterPro" id="IPR029058">
    <property type="entry name" value="AB_hydrolase_fold"/>
</dbReference>
<name>A0A9W8UB22_9HYPO</name>
<dbReference type="EMBL" id="JAPDHF010000008">
    <property type="protein sequence ID" value="KAJ4014173.1"/>
    <property type="molecule type" value="Genomic_DNA"/>
</dbReference>
<dbReference type="SUPFAM" id="SSF53474">
    <property type="entry name" value="alpha/beta-Hydrolases"/>
    <property type="match status" value="1"/>
</dbReference>
<proteinExistence type="predicted"/>
<dbReference type="AlphaFoldDB" id="A0A9W8UB22"/>
<accession>A0A9W8UB22</accession>
<sequence>MAAAVPSCELLASHCRESYDILVCEQSFMACEETVGKHFLSGVVPGGWDPYDVRHTCETPPLCSSFAHGRSWEYFNQPWVQEQLGQSYYPFELIDFDTGIRWQQAKSLYLPVTREMTWLLDNTDIRILFINGNDDIVILPNVMHGLITDLVTRLVKCDCWTSSPGTAKRSTEASAIKVGTITRETSHPTSKVMRNEGAFGKARIAWRCILSMKLDISHLIISQKQLAQC</sequence>
<dbReference type="Gene3D" id="3.40.50.1820">
    <property type="entry name" value="alpha/beta hydrolase"/>
    <property type="match status" value="1"/>
</dbReference>
<dbReference type="Proteomes" id="UP001152130">
    <property type="component" value="Unassembled WGS sequence"/>
</dbReference>
<evidence type="ECO:0000313" key="2">
    <source>
        <dbReference type="Proteomes" id="UP001152130"/>
    </source>
</evidence>
<protein>
    <submittedName>
        <fullName evidence="1">Uncharacterized protein</fullName>
    </submittedName>
</protein>
<comment type="caution">
    <text evidence="1">The sequence shown here is derived from an EMBL/GenBank/DDBJ whole genome shotgun (WGS) entry which is preliminary data.</text>
</comment>
<organism evidence="1 2">
    <name type="scientific">Fusarium irregulare</name>
    <dbReference type="NCBI Taxonomy" id="2494466"/>
    <lineage>
        <taxon>Eukaryota</taxon>
        <taxon>Fungi</taxon>
        <taxon>Dikarya</taxon>
        <taxon>Ascomycota</taxon>
        <taxon>Pezizomycotina</taxon>
        <taxon>Sordariomycetes</taxon>
        <taxon>Hypocreomycetidae</taxon>
        <taxon>Hypocreales</taxon>
        <taxon>Nectriaceae</taxon>
        <taxon>Fusarium</taxon>
        <taxon>Fusarium incarnatum-equiseti species complex</taxon>
    </lineage>
</organism>
<evidence type="ECO:0000313" key="1">
    <source>
        <dbReference type="EMBL" id="KAJ4014173.1"/>
    </source>
</evidence>
<reference evidence="1" key="1">
    <citation type="submission" date="2022-10" db="EMBL/GenBank/DDBJ databases">
        <title>Fusarium specimens isolated from Avocado Roots.</title>
        <authorList>
            <person name="Stajich J."/>
            <person name="Roper C."/>
            <person name="Heimlech-Rivalta G."/>
        </authorList>
    </citation>
    <scope>NUCLEOTIDE SEQUENCE</scope>
    <source>
        <strain evidence="1">CF00143</strain>
    </source>
</reference>